<dbReference type="Gene3D" id="3.40.50.150">
    <property type="entry name" value="Vaccinia Virus protein VP39"/>
    <property type="match status" value="1"/>
</dbReference>
<dbReference type="PANTHER" id="PTHR13369:SF0">
    <property type="entry name" value="GLUTATHIONE S-TRANSFERASE C-TERMINAL DOMAIN-CONTAINING PROTEIN"/>
    <property type="match status" value="1"/>
</dbReference>
<feature type="region of interest" description="Disordered" evidence="2">
    <location>
        <begin position="132"/>
        <end position="159"/>
    </location>
</feature>
<dbReference type="OrthoDB" id="206598at2759"/>
<dbReference type="SUPFAM" id="SSF54928">
    <property type="entry name" value="RNA-binding domain, RBD"/>
    <property type="match status" value="1"/>
</dbReference>
<dbReference type="InterPro" id="IPR012677">
    <property type="entry name" value="Nucleotide-bd_a/b_plait_sf"/>
</dbReference>
<dbReference type="GO" id="GO:0003723">
    <property type="term" value="F:RNA binding"/>
    <property type="evidence" value="ECO:0007669"/>
    <property type="project" value="UniProtKB-UniRule"/>
</dbReference>
<name>A0A5B8MNI1_9CHLO</name>
<proteinExistence type="predicted"/>
<dbReference type="Proteomes" id="UP000316726">
    <property type="component" value="Chromosome 6"/>
</dbReference>
<feature type="domain" description="RRM" evidence="3">
    <location>
        <begin position="25"/>
        <end position="124"/>
    </location>
</feature>
<dbReference type="PANTHER" id="PTHR13369">
    <property type="match status" value="1"/>
</dbReference>
<dbReference type="CDD" id="cd02440">
    <property type="entry name" value="AdoMet_MTases"/>
    <property type="match status" value="1"/>
</dbReference>
<dbReference type="PROSITE" id="PS50102">
    <property type="entry name" value="RRM"/>
    <property type="match status" value="1"/>
</dbReference>
<dbReference type="SMART" id="SM00360">
    <property type="entry name" value="RRM"/>
    <property type="match status" value="1"/>
</dbReference>
<dbReference type="EMBL" id="CP031039">
    <property type="protein sequence ID" value="QDZ21957.1"/>
    <property type="molecule type" value="Genomic_DNA"/>
</dbReference>
<dbReference type="InterPro" id="IPR029063">
    <property type="entry name" value="SAM-dependent_MTases_sf"/>
</dbReference>
<sequence length="513" mass="57053">MVDPNSVTLRNVKDVRSCAILGKGKKIYIGNLPRDLHHQELGRLVKQTCETGFGEIDHVRVAHAEDDRRRRHKSRDKTKLNEGFCFVRFKAESSAEKAMKELCASPGGLAFEGLGPLKVEWARDVHKEDVDQTMLQQKEAKRKQRSEHKIRQRKRNKEREVEEIKTILQQVPEPAGQGAMDLFKNLEECDFLAEGVSRSEESLRGIGTHAALDRKTFDIDWSQVPVDCDPGAGEWYGSVHEDHVKRRRERKRDQVRSFALVLAHLVGAMARSKSGAEAPNPQARVVDFGSGSGALALPLAFLFPQLHFHALDMKPRAIKLLLEKAEKGGLKNLTASHGMIEHYEDEFDIGLALHACGNATDYSMIQCVKNRAAFALCPCCVGKLKFSLAGGSSFSAKYKNYRELPDGAGGKESGGLKHPRSDWMRQSISQDQFALIAKAGDISHGCDQDNHGQIHGYDNLARTCKANIEFDRSMYASENQYDTGLFRLINSGTTAKAEIILGVPYASKVEEGA</sequence>
<dbReference type="Pfam" id="PF00076">
    <property type="entry name" value="RRM_1"/>
    <property type="match status" value="1"/>
</dbReference>
<accession>A0A5B8MNI1</accession>
<dbReference type="InterPro" id="IPR000504">
    <property type="entry name" value="RRM_dom"/>
</dbReference>
<dbReference type="InterPro" id="IPR035979">
    <property type="entry name" value="RBD_domain_sf"/>
</dbReference>
<reference evidence="4 5" key="1">
    <citation type="submission" date="2018-07" db="EMBL/GenBank/DDBJ databases">
        <title>The complete nuclear genome of the prasinophyte Chloropicon primus (CCMP1205).</title>
        <authorList>
            <person name="Pombert J.-F."/>
            <person name="Otis C."/>
            <person name="Turmel M."/>
            <person name="Lemieux C."/>
        </authorList>
    </citation>
    <scope>NUCLEOTIDE SEQUENCE [LARGE SCALE GENOMIC DNA]</scope>
    <source>
        <strain evidence="4 5">CCMP1205</strain>
    </source>
</reference>
<feature type="compositionally biased region" description="Basic residues" evidence="2">
    <location>
        <begin position="140"/>
        <end position="156"/>
    </location>
</feature>
<evidence type="ECO:0000313" key="4">
    <source>
        <dbReference type="EMBL" id="QDZ21957.1"/>
    </source>
</evidence>
<evidence type="ECO:0000256" key="2">
    <source>
        <dbReference type="SAM" id="MobiDB-lite"/>
    </source>
</evidence>
<organism evidence="4 5">
    <name type="scientific">Chloropicon primus</name>
    <dbReference type="NCBI Taxonomy" id="1764295"/>
    <lineage>
        <taxon>Eukaryota</taxon>
        <taxon>Viridiplantae</taxon>
        <taxon>Chlorophyta</taxon>
        <taxon>Chloropicophyceae</taxon>
        <taxon>Chloropicales</taxon>
        <taxon>Chloropicaceae</taxon>
        <taxon>Chloropicon</taxon>
    </lineage>
</organism>
<evidence type="ECO:0000259" key="3">
    <source>
        <dbReference type="PROSITE" id="PS50102"/>
    </source>
</evidence>
<dbReference type="InterPro" id="IPR025714">
    <property type="entry name" value="Methyltranfer_dom"/>
</dbReference>
<gene>
    <name evidence="4" type="ORF">A3770_06p44750</name>
</gene>
<protein>
    <recommendedName>
        <fullName evidence="3">RRM domain-containing protein</fullName>
    </recommendedName>
</protein>
<keyword evidence="5" id="KW-1185">Reference proteome</keyword>
<dbReference type="CDD" id="cd00590">
    <property type="entry name" value="RRM_SF"/>
    <property type="match status" value="1"/>
</dbReference>
<dbReference type="STRING" id="1764295.A0A5B8MNI1"/>
<dbReference type="AlphaFoldDB" id="A0A5B8MNI1"/>
<dbReference type="Gene3D" id="3.30.70.330">
    <property type="match status" value="1"/>
</dbReference>
<dbReference type="GO" id="GO:0005737">
    <property type="term" value="C:cytoplasm"/>
    <property type="evidence" value="ECO:0007669"/>
    <property type="project" value="TreeGrafter"/>
</dbReference>
<dbReference type="Pfam" id="PF13679">
    <property type="entry name" value="Methyltransf_32"/>
    <property type="match status" value="1"/>
</dbReference>
<keyword evidence="1" id="KW-0694">RNA-binding</keyword>
<dbReference type="SUPFAM" id="SSF53335">
    <property type="entry name" value="S-adenosyl-L-methionine-dependent methyltransferases"/>
    <property type="match status" value="1"/>
</dbReference>
<evidence type="ECO:0000313" key="5">
    <source>
        <dbReference type="Proteomes" id="UP000316726"/>
    </source>
</evidence>
<evidence type="ECO:0000256" key="1">
    <source>
        <dbReference type="PROSITE-ProRule" id="PRU00176"/>
    </source>
</evidence>